<evidence type="ECO:0000256" key="2">
    <source>
        <dbReference type="SAM" id="Coils"/>
    </source>
</evidence>
<sequence>MTEAEIQRQAELIFRQCDQDNKGYLVPDDLRVLLDFIPMDECQLEDVFVSLDADKDGKLTLAEFLSRFGQYLNAGRSRDSFYGQPEGSDDSFEENMGACEIKECLEDVELVEEIWKQVRRENPSLLPDFEKLLTKISEKLQRSKDEYHSIENEMRIRKNAHEDEIRRLYEEVESQIKCESQKMIEKVSVQFRSLF</sequence>
<evidence type="ECO:0000256" key="1">
    <source>
        <dbReference type="ARBA" id="ARBA00022837"/>
    </source>
</evidence>
<protein>
    <submittedName>
        <fullName evidence="4">EF-hand calcium-binding domain-containing protein 4B</fullName>
    </submittedName>
</protein>
<evidence type="ECO:0000313" key="4">
    <source>
        <dbReference type="EMBL" id="KAL3308333.1"/>
    </source>
</evidence>
<evidence type="ECO:0000313" key="5">
    <source>
        <dbReference type="Proteomes" id="UP001626550"/>
    </source>
</evidence>
<dbReference type="Pfam" id="PF13499">
    <property type="entry name" value="EF-hand_7"/>
    <property type="match status" value="1"/>
</dbReference>
<accession>A0ABD2PLD0</accession>
<dbReference type="InterPro" id="IPR002048">
    <property type="entry name" value="EF_hand_dom"/>
</dbReference>
<reference evidence="4 5" key="1">
    <citation type="submission" date="2024-11" db="EMBL/GenBank/DDBJ databases">
        <title>Adaptive evolution of stress response genes in parasites aligns with host niche diversity.</title>
        <authorList>
            <person name="Hahn C."/>
            <person name="Resl P."/>
        </authorList>
    </citation>
    <scope>NUCLEOTIDE SEQUENCE [LARGE SCALE GENOMIC DNA]</scope>
    <source>
        <strain evidence="4">EGGRZ-B1_66</strain>
        <tissue evidence="4">Body</tissue>
    </source>
</reference>
<dbReference type="Gene3D" id="1.10.238.10">
    <property type="entry name" value="EF-hand"/>
    <property type="match status" value="1"/>
</dbReference>
<feature type="coiled-coil region" evidence="2">
    <location>
        <begin position="133"/>
        <end position="171"/>
    </location>
</feature>
<comment type="caution">
    <text evidence="4">The sequence shown here is derived from an EMBL/GenBank/DDBJ whole genome shotgun (WGS) entry which is preliminary data.</text>
</comment>
<organism evidence="4 5">
    <name type="scientific">Cichlidogyrus casuarinus</name>
    <dbReference type="NCBI Taxonomy" id="1844966"/>
    <lineage>
        <taxon>Eukaryota</taxon>
        <taxon>Metazoa</taxon>
        <taxon>Spiralia</taxon>
        <taxon>Lophotrochozoa</taxon>
        <taxon>Platyhelminthes</taxon>
        <taxon>Monogenea</taxon>
        <taxon>Monopisthocotylea</taxon>
        <taxon>Dactylogyridea</taxon>
        <taxon>Ancyrocephalidae</taxon>
        <taxon>Cichlidogyrus</taxon>
    </lineage>
</organism>
<evidence type="ECO:0000259" key="3">
    <source>
        <dbReference type="PROSITE" id="PS50222"/>
    </source>
</evidence>
<keyword evidence="1" id="KW-0106">Calcium</keyword>
<gene>
    <name evidence="4" type="primary">EFCAB4B_3</name>
    <name evidence="4" type="ORF">Ciccas_013138</name>
</gene>
<proteinExistence type="predicted"/>
<dbReference type="SUPFAM" id="SSF47473">
    <property type="entry name" value="EF-hand"/>
    <property type="match status" value="1"/>
</dbReference>
<name>A0ABD2PLD0_9PLAT</name>
<keyword evidence="5" id="KW-1185">Reference proteome</keyword>
<dbReference type="InterPro" id="IPR018247">
    <property type="entry name" value="EF_Hand_1_Ca_BS"/>
</dbReference>
<dbReference type="PROSITE" id="PS50222">
    <property type="entry name" value="EF_HAND_2"/>
    <property type="match status" value="1"/>
</dbReference>
<dbReference type="InterPro" id="IPR011992">
    <property type="entry name" value="EF-hand-dom_pair"/>
</dbReference>
<dbReference type="EMBL" id="JBJKFK010005422">
    <property type="protein sequence ID" value="KAL3308333.1"/>
    <property type="molecule type" value="Genomic_DNA"/>
</dbReference>
<dbReference type="PROSITE" id="PS00018">
    <property type="entry name" value="EF_HAND_1"/>
    <property type="match status" value="1"/>
</dbReference>
<dbReference type="Proteomes" id="UP001626550">
    <property type="component" value="Unassembled WGS sequence"/>
</dbReference>
<feature type="domain" description="EF-hand" evidence="3">
    <location>
        <begin position="39"/>
        <end position="74"/>
    </location>
</feature>
<keyword evidence="2" id="KW-0175">Coiled coil</keyword>
<dbReference type="AlphaFoldDB" id="A0ABD2PLD0"/>